<feature type="domain" description="Ubiquitin-like" evidence="11">
    <location>
        <begin position="607"/>
        <end position="677"/>
    </location>
</feature>
<dbReference type="GO" id="GO:0051123">
    <property type="term" value="P:RNA polymerase II preinitiation complex assembly"/>
    <property type="evidence" value="ECO:0007669"/>
    <property type="project" value="TreeGrafter"/>
</dbReference>
<evidence type="ECO:0000256" key="8">
    <source>
        <dbReference type="PROSITE-ProRule" id="PRU00035"/>
    </source>
</evidence>
<evidence type="ECO:0000256" key="2">
    <source>
        <dbReference type="ARBA" id="ARBA00009064"/>
    </source>
</evidence>
<feature type="compositionally biased region" description="Basic and acidic residues" evidence="9">
    <location>
        <begin position="158"/>
        <end position="193"/>
    </location>
</feature>
<evidence type="ECO:0000256" key="5">
    <source>
        <dbReference type="ARBA" id="ARBA00023163"/>
    </source>
</evidence>
<name>A0A833VNL0_9POAL</name>
<dbReference type="Gene3D" id="1.10.1100.10">
    <property type="entry name" value="TAFII-230 TBP-binding domain"/>
    <property type="match status" value="1"/>
</dbReference>
<feature type="compositionally biased region" description="Basic and acidic residues" evidence="9">
    <location>
        <begin position="1187"/>
        <end position="1198"/>
    </location>
</feature>
<feature type="compositionally biased region" description="Basic residues" evidence="9">
    <location>
        <begin position="1587"/>
        <end position="1598"/>
    </location>
</feature>
<evidence type="ECO:0000256" key="6">
    <source>
        <dbReference type="ARBA" id="ARBA00023242"/>
    </source>
</evidence>
<dbReference type="Pfam" id="PF00439">
    <property type="entry name" value="Bromodomain"/>
    <property type="match status" value="1"/>
</dbReference>
<feature type="domain" description="Bromo" evidence="10">
    <location>
        <begin position="1666"/>
        <end position="1736"/>
    </location>
</feature>
<feature type="region of interest" description="Disordered" evidence="9">
    <location>
        <begin position="1353"/>
        <end position="1390"/>
    </location>
</feature>
<sequence length="1770" mass="199905">MADTLPGPSSVIDDDDDDEEYDEPNGGNSLLGFMFGNVDNSGDLDADYLDKDAKEHLFALADQLGPSLTEIELSKASPATMDTSEQDYDEKAEDAVDYEDIEEQYDGPEVEAVTEEDNLLPKKEYFSTNVYISSLDKKATVFDDEDYDEEEEDVAGGMEKEIEKDTEKEKVGDKSLESSYHPDPEVISDERLQQKKSSHPEMASVMSPKHLQDLDSHDLQDMDAGNEEGKIDTKSVPPLPVLYVENGVDVLRFSEIFGVKVKEPSRKPTQQRSTNRDRSRAPINISEIVEDDEEIYFRSTIKDFPNKYHPRSTQIDAEDNLREELCEGGQRSMHTCIPAQPMKEYISPSTLPSQFLNFQCPDIYPLDHEDWENQIIWGNSPQTSSNFVNQEEIELEEGDNEIVSVHKHEALKVHMQSKAPPSQDNLTRFRKLSLLNKELMNGTWLDSIIWDSDEAIKRPKPKLIFDLQDDHMIFEALDEKDSDNFSQLRSRAIAIVLPKQPNLTGAGDNLDMLDSQGVVGDQEFDVSNDKYYANRKGTTQAKSLAKKRANGGLRVLHSIPAIKLQTMKPRLSNKEIANFHRPRALWYPHVNQIAAQSQKGAINQGPMKVILMTLSGKGMKLQIYAEESLSSLKSKASKKLGFKLEEKLKVYYNGRELEEDKSLAAQGVRPNSVLHIVNTTVHVWPKAEKLPDEDRPSTGPNVFKKKSDLSAKDGHVFLMEYCEERPLLLGNVGMGARLCTYYQKKESNDLTVTSLGNTARKTGMGTLLALEPSDKSPFLGDISPGQTQSCLETNMYRAPVFPHKLASTDYLLVRSAKGSLSLCRVNRLYVVGQQEPHMEVPSPSAAKVLQNYLIDRMLVYMYREFRAREKPDSHPSIRFDELCSHFPGLTHSIIKNRVKDCAELVRKPYSWYLVRRPKHRARTEDELRRLITPEKVCCYESMQAGLYHLRRMGIQKLTHSVGLSSAMNRLPDEAIELAAASHIERELQITPWALTSNFVASTKDRENLERLEIAGVGDPSGRGLGFSYVRAAPKAPVSNANLKKKVITAKNTTVTGTDADLRRLSMEAAREILLKFNIPDEQIAKQTRWHRIALIRKISSEQATSGLQVDAAALSKFARGERGQRMSFSQVQQQVKERCQEIWDRQAQSLSAVPEEDTDDEVVNSDLDSFAGDLENLLDFEEGEEAGDGRDSEREEGGFRGGGLKMRRGTSQLQTEQEIEDDKVEANVILRMLQDDGMDGRGKKKKLTRIEVRGSQFETEAGDLLATTPGPGGSVFSRESAYKESKEAEVGTSTKLLHKKGLFVNEDTPIVPVKKKYVIGKDGTKIYKEKTPRGESIVCGACGQVGHMRTNKNCPKYGEDKEDQHEVLEETTSQPNVADVAGPSQAKTTAKKLIPKLSSKTSVTAEPSEGVERVKPLPVKFKLGQPEKSLERNLSITVVSDNKNLADPSSEINKPAGKINKLIISNKPKLLEDLQSPRPSIVIRPPAPADVLDSGPRKKIIIKQPRDQYHTASASAPYEVRKMKRIAELALPETNIEETADYYSEGSGLGWNQDPISEEEQYREEQQRLYEARMYEEAKRKEEMERRKLKKKKKKKHDFKGDDYLKEHRTFRNESRRGLGPPERDRSAKRRAIVDLVEHGSSAKRRRGGEVELNNILEKIVASLREHKAVSYLFLKPVTKKEAPDYFDIVQQPMDLSTIREKVRKLEYKSHEEFRHDVWQITFNAHQYNDGRNPGIPPLADQLLELCDHLLEQYSYELEEAEAGIEFTDY</sequence>
<dbReference type="InterPro" id="IPR018359">
    <property type="entry name" value="Bromodomain_CS"/>
</dbReference>
<dbReference type="CDD" id="cd04369">
    <property type="entry name" value="Bromodomain"/>
    <property type="match status" value="1"/>
</dbReference>
<dbReference type="InterPro" id="IPR000626">
    <property type="entry name" value="Ubiquitin-like_dom"/>
</dbReference>
<dbReference type="GO" id="GO:0017025">
    <property type="term" value="F:TBP-class protein binding"/>
    <property type="evidence" value="ECO:0007669"/>
    <property type="project" value="InterPro"/>
</dbReference>
<dbReference type="InterPro" id="IPR036741">
    <property type="entry name" value="TAFII-230_TBP-bd_sf"/>
</dbReference>
<dbReference type="PROSITE" id="PS50014">
    <property type="entry name" value="BROMODOMAIN_2"/>
    <property type="match status" value="1"/>
</dbReference>
<reference evidence="12" key="1">
    <citation type="submission" date="2020-01" db="EMBL/GenBank/DDBJ databases">
        <title>Genome sequence of Kobresia littledalei, the first chromosome-level genome in the family Cyperaceae.</title>
        <authorList>
            <person name="Qu G."/>
        </authorList>
    </citation>
    <scope>NUCLEOTIDE SEQUENCE</scope>
    <source>
        <strain evidence="12">C.B.Clarke</strain>
        <tissue evidence="12">Leaf</tissue>
    </source>
</reference>
<keyword evidence="13" id="KW-1185">Reference proteome</keyword>
<gene>
    <name evidence="12" type="ORF">FCM35_KLT04910</name>
</gene>
<keyword evidence="6" id="KW-0539">Nucleus</keyword>
<protein>
    <recommendedName>
        <fullName evidence="7">Transcription initiation factor TFIID subunit 1</fullName>
    </recommendedName>
</protein>
<dbReference type="InterPro" id="IPR001487">
    <property type="entry name" value="Bromodomain"/>
</dbReference>
<dbReference type="Gene3D" id="3.10.20.90">
    <property type="entry name" value="Phosphatidylinositol 3-kinase Catalytic Subunit, Chain A, domain 1"/>
    <property type="match status" value="1"/>
</dbReference>
<dbReference type="InterPro" id="IPR036427">
    <property type="entry name" value="Bromodomain-like_sf"/>
</dbReference>
<dbReference type="PANTHER" id="PTHR13900:SF0">
    <property type="entry name" value="TRANSCRIPTION INITIATION FACTOR TFIID SUBUNIT 1"/>
    <property type="match status" value="1"/>
</dbReference>
<dbReference type="SUPFAM" id="SSF47055">
    <property type="entry name" value="TAF(II)230 TBP-binding fragment"/>
    <property type="match status" value="1"/>
</dbReference>
<dbReference type="SMART" id="SM00297">
    <property type="entry name" value="BROMO"/>
    <property type="match status" value="1"/>
</dbReference>
<dbReference type="OrthoDB" id="21449at2759"/>
<organism evidence="12 13">
    <name type="scientific">Carex littledalei</name>
    <dbReference type="NCBI Taxonomy" id="544730"/>
    <lineage>
        <taxon>Eukaryota</taxon>
        <taxon>Viridiplantae</taxon>
        <taxon>Streptophyta</taxon>
        <taxon>Embryophyta</taxon>
        <taxon>Tracheophyta</taxon>
        <taxon>Spermatophyta</taxon>
        <taxon>Magnoliopsida</taxon>
        <taxon>Liliopsida</taxon>
        <taxon>Poales</taxon>
        <taxon>Cyperaceae</taxon>
        <taxon>Cyperoideae</taxon>
        <taxon>Cariceae</taxon>
        <taxon>Carex</taxon>
        <taxon>Carex subgen. Euthyceras</taxon>
    </lineage>
</organism>
<evidence type="ECO:0000256" key="3">
    <source>
        <dbReference type="ARBA" id="ARBA00023015"/>
    </source>
</evidence>
<dbReference type="PRINTS" id="PR00503">
    <property type="entry name" value="BROMODOMAIN"/>
</dbReference>
<feature type="region of interest" description="Disordered" evidence="9">
    <location>
        <begin position="1181"/>
        <end position="1215"/>
    </location>
</feature>
<dbReference type="InterPro" id="IPR029071">
    <property type="entry name" value="Ubiquitin-like_domsf"/>
</dbReference>
<feature type="region of interest" description="Disordered" evidence="9">
    <location>
        <begin position="1580"/>
        <end position="1630"/>
    </location>
</feature>
<feature type="compositionally biased region" description="Basic and acidic residues" evidence="9">
    <location>
        <begin position="1357"/>
        <end position="1368"/>
    </location>
</feature>
<dbReference type="Pfam" id="PF00240">
    <property type="entry name" value="ubiquitin"/>
    <property type="match status" value="1"/>
</dbReference>
<dbReference type="PROSITE" id="PS50053">
    <property type="entry name" value="UBIQUITIN_2"/>
    <property type="match status" value="1"/>
</dbReference>
<dbReference type="PROSITE" id="PS00633">
    <property type="entry name" value="BROMODOMAIN_1"/>
    <property type="match status" value="1"/>
</dbReference>
<dbReference type="SUPFAM" id="SSF54236">
    <property type="entry name" value="Ubiquitin-like"/>
    <property type="match status" value="1"/>
</dbReference>
<dbReference type="EMBL" id="SWLB01000014">
    <property type="protein sequence ID" value="KAF3329579.1"/>
    <property type="molecule type" value="Genomic_DNA"/>
</dbReference>
<dbReference type="FunFam" id="1.20.920.10:FF:000043">
    <property type="entry name" value="Transcription initiation factor TFIID subunit 1"/>
    <property type="match status" value="1"/>
</dbReference>
<dbReference type="Pfam" id="PF12157">
    <property type="entry name" value="DUF3591"/>
    <property type="match status" value="1"/>
</dbReference>
<dbReference type="PANTHER" id="PTHR13900">
    <property type="entry name" value="TRANSCRIPTION INITIATION FACTOR TFIID"/>
    <property type="match status" value="1"/>
</dbReference>
<dbReference type="SMART" id="SM00213">
    <property type="entry name" value="UBQ"/>
    <property type="match status" value="1"/>
</dbReference>
<dbReference type="InterPro" id="IPR040240">
    <property type="entry name" value="TAF1"/>
</dbReference>
<evidence type="ECO:0000256" key="1">
    <source>
        <dbReference type="ARBA" id="ARBA00004123"/>
    </source>
</evidence>
<feature type="region of interest" description="Disordered" evidence="9">
    <location>
        <begin position="143"/>
        <end position="209"/>
    </location>
</feature>
<dbReference type="GO" id="GO:0004402">
    <property type="term" value="F:histone acetyltransferase activity"/>
    <property type="evidence" value="ECO:0007669"/>
    <property type="project" value="InterPro"/>
</dbReference>
<comment type="caution">
    <text evidence="12">The sequence shown here is derived from an EMBL/GenBank/DDBJ whole genome shotgun (WGS) entry which is preliminary data.</text>
</comment>
<proteinExistence type="inferred from homology"/>
<comment type="subcellular location">
    <subcellularLocation>
        <location evidence="1">Nucleus</location>
    </subcellularLocation>
</comment>
<dbReference type="GO" id="GO:0016251">
    <property type="term" value="F:RNA polymerase II general transcription initiation factor activity"/>
    <property type="evidence" value="ECO:0007669"/>
    <property type="project" value="InterPro"/>
</dbReference>
<feature type="compositionally biased region" description="Acidic residues" evidence="9">
    <location>
        <begin position="143"/>
        <end position="154"/>
    </location>
</feature>
<evidence type="ECO:0000256" key="9">
    <source>
        <dbReference type="SAM" id="MobiDB-lite"/>
    </source>
</evidence>
<dbReference type="InterPro" id="IPR009067">
    <property type="entry name" value="TAF_II_230-bd"/>
</dbReference>
<keyword evidence="5" id="KW-0804">Transcription</keyword>
<evidence type="ECO:0000313" key="13">
    <source>
        <dbReference type="Proteomes" id="UP000623129"/>
    </source>
</evidence>
<keyword evidence="4 8" id="KW-0103">Bromodomain</keyword>
<evidence type="ECO:0000259" key="11">
    <source>
        <dbReference type="PROSITE" id="PS50053"/>
    </source>
</evidence>
<comment type="similarity">
    <text evidence="2">Belongs to the TAF1 family.</text>
</comment>
<dbReference type="SUPFAM" id="SSF47370">
    <property type="entry name" value="Bromodomain"/>
    <property type="match status" value="1"/>
</dbReference>
<feature type="region of interest" description="Disordered" evidence="9">
    <location>
        <begin position="1"/>
        <end position="34"/>
    </location>
</feature>
<dbReference type="Pfam" id="PF09247">
    <property type="entry name" value="TBP-binding"/>
    <property type="match status" value="1"/>
</dbReference>
<feature type="compositionally biased region" description="Acidic residues" evidence="9">
    <location>
        <begin position="12"/>
        <end position="23"/>
    </location>
</feature>
<evidence type="ECO:0000256" key="4">
    <source>
        <dbReference type="ARBA" id="ARBA00023117"/>
    </source>
</evidence>
<dbReference type="Proteomes" id="UP000623129">
    <property type="component" value="Unassembled WGS sequence"/>
</dbReference>
<accession>A0A833VNL0</accession>
<keyword evidence="3" id="KW-0805">Transcription regulation</keyword>
<dbReference type="GO" id="GO:0005669">
    <property type="term" value="C:transcription factor TFIID complex"/>
    <property type="evidence" value="ECO:0007669"/>
    <property type="project" value="InterPro"/>
</dbReference>
<evidence type="ECO:0000259" key="10">
    <source>
        <dbReference type="PROSITE" id="PS50014"/>
    </source>
</evidence>
<dbReference type="InterPro" id="IPR022591">
    <property type="entry name" value="TAF1_HAT_dom"/>
</dbReference>
<evidence type="ECO:0000256" key="7">
    <source>
        <dbReference type="ARBA" id="ARBA00040102"/>
    </source>
</evidence>
<dbReference type="Gene3D" id="1.20.920.10">
    <property type="entry name" value="Bromodomain-like"/>
    <property type="match status" value="1"/>
</dbReference>
<feature type="compositionally biased region" description="Basic and acidic residues" evidence="9">
    <location>
        <begin position="1599"/>
        <end position="1630"/>
    </location>
</feature>
<evidence type="ECO:0000313" key="12">
    <source>
        <dbReference type="EMBL" id="KAF3329579.1"/>
    </source>
</evidence>